<dbReference type="Pfam" id="PF00501">
    <property type="entry name" value="AMP-binding"/>
    <property type="match status" value="3"/>
</dbReference>
<sequence>MTTPMSIINPHPQRCSGPALLHQLVKFDVTDTIPALDYQDETGKRHSITYSDLHEKSDTLANHLHDLRTSSALPVSGRFIVPVFIGQCPELYLTQLAILKAGGAFCPLTLDVPEERLRFILKDTSACVLITTSELKDRLPHLEGVSVVTADEIIQRGACQPPDVEIEPTMPAYVMYTSGSTGQPKGVLLSHSAATQALLAHDRHIPAFSRFLQFASPTFDVSVFEIFFPLFRGCTLVVCERKTMLNDLPATINALEVDAAELTPSVANSLLMGRSSVPNLKVLLTIGEMLKQSVVEDFGGSPEETAVLHGMYGPTEATIHCTLQPNFEKEMPVNNIGIPLDTVSAFVIRPASAEHPSHLVEILPAGEEGELAVGGYQLADGYLNREEQTKAAFVYHPDFGQLYRTGDRARLDSQQRLMCLGRISSGQVKLRGQRIELGEIEYAASRTPGCRDVVAEVISDTLVVFCVSSSGELNEASVQETCKKWLPPYMVPTDVLLLDTMPYLASGKIDRRSLQKLHQDYRESQDMSHAMEVDDGQRQLAKLISDVLKVDVLRLPSLAAAGIDSLSSIRIASHLKKNGFPRSSATDVLEGGTLADLQKRLQESNVLEQPDQRKSSLLHADDIKSVLEAHERLSANISKIQDVVACTAVQSSMLAETAKDPLAYCNWIELQIDIERTSNDVKKAIHALTAHHEMLRAGFMALHNATHPYAAVVWKEGESPAVQEVAEFSYEFEASDDAQLFRPRPIQLRQSDTGVKILLQLHHSLYDQWSMDVIKQDLDSLLQGQSLLARPSYSDIVAYYNKPIQDNDLEASHEYWQSHLRGAAVTPLPQLNGEKVSRGLQRTAWLPVKIPSASLKHKARELNCSAPAMVQAAFAYILSLYTGASDVIYGTVFSGRHIPVADVERIVGPCLNTLPARAEINAVRTCQDLVRLVHDQNRTVLKHSDTPLSDVKKIGDYGSNETLFDTLFIWQESTFDKPSLVSEIDSADHHELNLVLEVEPRVDDLAIRVTYQRNRMCLGQVDLLAEQLRSVVQQFMDSPQALVTSISNSLPYHVLSIDNPKPVGHPHPNGLVAVLEGVAERMPSSQALIYGESLTPSDTRMHSLTYAELHAQANQLARHLISQGVKPDDLVCVCMDKSLQLYVSILAVLKAGAGYLPLLPDTPQERFASILGQTDVKVFLCDGTVPSLARSAINNDLVDVDAIDLSQYPSDNLHLSYHGSHAAYSIFTSGSTGTPKGLIVTQDNLLGNLSALADIYSVEPGDRLLQACSQAFDVSVFEIFFAFYKGMPLCFSRKDELFSDIEHGIRALEVTHLSLTPTVAALVHPANVPAVRFLVTAGEAMTDVVHRRWAGKGLHQGYGPSETTNICTVNPQMPVTDIISNIGPAFPNTSAFVIRVDGPFEILPFGAVGELAFGGEQVFRGYIGREELNAEKIIAHPKYGRVYRSGDIGRMLPNGTILISGRLDDQVKIRGNRIELGEINASLLSQTWVEDCTTMVLGKDAATQSIASFWIPADVGAKGFEVLQPTQQLRDQVNALYEKLEGSLPPYMIPAAIIPVNYLPRTAQGKLDKRRLEGSVSQLEEGNNNVYFRASGHTEADDGEWTAIERELASALETVIHLPSGSIGRSTSFFALGLNSINAIALAKSIDKRLGRKTAVSTILRNASIARLARTIANEPQQSEKQSTDLSHVFSPQTIKDIESEFAKGSLHVAAVLPCTPLQEAMLSAGASASGASYSNRTAFTIHGDLAKLKNCFQTLMDRHAILRTQFCETSDPDHPYAQVILDGVQLPWSDIPEHGDLAHINMRHPFHVSANHQSNSPEIVLSMHHAIYDGTSISVLLDEAQSLYREETLPKAPSFAPFLGEVQSQSGPSALAFWESTMRGFSAKPFPRRLNAGSQRLQNCAVFPLKTSTSDIDAFSKRHDVNASSLFQASWAKVLLAAQGTDDVCFGDVVSGRSVAVPGVDRIIAPCFNTVPVRVSLGPSLQNIGLVQRLHKQRLNADPYQLAPLRRIQALSHTPDLHLFDSLMLVQPPSQELDNTIWEITKDDGLMDLPLVLELVQDGESRKLVVHYDTLYLSTDSAAIVANAFIESLKHCVHYPSGDVRDLPSVNPQLKGIIASDTRPREASIALNGNASSQTWNEAESLIRKTFSHFSKVDESKIGKHLSLYRLGLDSLNAVQVASRLRSKGLPVSAADVMEYRTPAALAAAAAKSDPDHVDGNTAAIDFAKYDSDRRSRLMDAHNIPWNVAESLRPCTAAQNGMIAQSLQSNGALYVNHITYEVPDDVNAEDLMSAWERVQRKHQALRMGFGQTEEGHCPFAMIIYRVDAVVVPWVDGVPDETEISATIVKGLDKPTWQVTFDEAQPHRKMTLSIHHALYDAESLQLLFCDFETALRQSPIGSPSNIDAILQPMLSGANDTKAEAEHFWRTSLEKAAPTYFPNLNPVVTSASDLFSLNKQSDLSYSKLEELCRIQGCTIQAAGQTAWALLLSAYVGEGGVTFGTVFSGRMGSTDDSVVFPAIATVPVFCNTSIAASDILADMTNFNGSAQRHRFAPLSDIQRFANLAGQNLFDSVFVYQKSAIKSSGDFSWPLLRQSAAVDYNVSMELEATPSGAVSLGLTVNRGVVPDDHARLLLQQYDHVLAQLLRRTSSSGYTSQDLYSATPTKFPTLPSPVQLLHQFVEEGARTMPDRPALEFVWNLESTPKSRQTWSYRELDKRANQVAHLLQSRGAVPGDIIAVCMNKCPEATFAFIGILKAGCAFLAMDPELPAARKQFILQDSSAKVLFVDQTSGYADFDTQTAIVKLTAAQLGEFMTSPVSTGPIDPQSTSYCLYTSGTTGTPKGCELSHENAVQAMMSFQKLFEGRWNEKSRWLQFASYWFDVSVLEQFWSWSVGITLVGAPRDLVLDDISLFIQHAHITHIDLTPSLARILEPEDVPSLWDGVFITGGEALKQEIIEKWGAHRTICNGYGPTEATIGVTMNPFIGPNAKASNIGPAFLNVGSYVFAPGTTTPVLRGAVGELCVSGKLVGKGYLNRPELTAKGFPVLKETGEKIYRTGDLVRQSADGSFLFIGRQDNQAKLRGQRLEIDEIDSVIKSSSESIADVASLVIKNSEGNKETLVTFFITAVRKQTREVSLDPSDEARTAAQAALESCRDRLPGYMVPTHILPVNVIPLTVNNKIDAKRLSSFYNHLSVSELHNVKGHTSSDKPLSDKEKVIGSLLERMLSVDVSQVNSGSNIFSLGLSSVSAIPFTTMLKRAGFSTASVALVMRNPTIGKLSEALAQTSCRSEESDSIRQAQLSISAFDQRYRATVASALDVKAEDIEVVAPCTPLQQGLILESVRSDNHPYFNEFSYKLNKCDIALLRSAFQSVVDRVQPLRTRFVQTDDGHAQIVLRRQNLPWFEQTMQDGASAHLSEQRNAWLARNKDEITSPFEISVSRSPAATHLTVHLHHALYDGISFDMLMDRVAQAYHGQSIDCGPRFTDVLAYGPLASPAGAKSFWTAYLGNVPAGHLPALPGGQLDDDPVETLTFCQASHMDSLCKRLEVSHQSIAQACFAIALHQIAPQVGTYGLVVSGRSIAFEGADRVLGPLFNTIPSPLHLQPGDTWTSFVQRCHRFNAAALPYQHTPLRDIKKWVNRAPSDPVFDALFVFQHMQEALPSATLYLEPLEDKPKAEYPLAFEITLDAQSGLAATVVARRDIADAPKLREMLQSFNTALCLIAGNPTQRVEQDFRVSTTTTVSQSTNSGPTNGTANINGVHDFHWTAQATNLRREIARLASLEEHEVDEHSTVFSLGLDSIDAVKLASRLKRDGMPITVSQLLKAQTIPRIISSFVQSGQSSAEDTEAFHLQKIEQELSGLIKLPSQIEKSQVQRILPATPSQEALVAEMHRSDYREYFNHDVLHLTPEVDVERLRHAWDLVVRNSPILRTTFVEVNSPNVDAVFAQVVLAPEKVQFTYVNLKDISELDDVLEDIRIQAKSSPTPPMELTLVEIASDKYLVLTLAHAQYDGHSLGLVHQDVEYAYHHGAVDPRPHADSVIGASLAAVNEKALSFWRNTLTGAQISSFPASRSDSISGALHRTERTSSVTADKARAFCQTNGVSLQSLAQTSWALTLAHYTRQFEAVFGAVLACRDSEEAEQILFPMMNTIAMRATLHGSRREMLKYMQDTNADVLMHQRTPLRFIQRIASSVVQPTSDDPIDGLFDTLFIYQHRPNSANQPSHPLYESVGGSSSIEYPVAVEMEAANENMVIRAACKDDVLDLDGTHTLLERLDHVLNAILSSQDEPTISFQGAQASICGLPLITCKADSVVAEQVRDQNDSDDHDVDQSSEASVIKDALCEVSRTPPGELSANSTIESIGIDSISAIKVVAILRKQGVKLSVGEMVRARTLSGITKVVQDRSPTSNSNTTSSQDIVSRFNSEHNIEGIPATYGFDTANVKAVLPALPGQIYMLNVWKVTGGQLFYPTFTYILEDNSSEDELRAVWKTLVRSHDILRTVFCTTDDAQVPMVQLILKDVPDSFTTGGEEQQLPASQPMVYLRAIKTDADWTLKLTLHHALYDAVSLPLLMDDLRKLVAGSSLLEPTMTQTDYISASLTPTARTARMDFWSTYLAATKPLRLPQPRFQSLQARLDVFKPTLLPAINSLEALARTSDLNVQSLLFAAYARVYARLAHQSEATSDNDDVVLGIYLANRSHSEHLPSLRVPTLNLVPLLIRAASSTPLLESAKRVQQDLQLIGNQENSSVGLWEIATWSGVRVDTFVNFLRLPDVDEGVDGQKNHAIRAVEDDRVAARSRVVDASEHASGFELPRELETPVNGKSQDVYLNSLDLEATITPSGSLDVGLFSAAEMVGLSQAESVLADLKHELECLSF</sequence>
<dbReference type="Pfam" id="PF00668">
    <property type="entry name" value="Condensation"/>
    <property type="match status" value="6"/>
</dbReference>
<evidence type="ECO:0000313" key="7">
    <source>
        <dbReference type="EMBL" id="KAL1583107.1"/>
    </source>
</evidence>
<dbReference type="FunFam" id="3.30.300.30:FF:000015">
    <property type="entry name" value="Nonribosomal peptide synthase SidD"/>
    <property type="match status" value="1"/>
</dbReference>
<dbReference type="FunFam" id="3.40.50.980:FF:000001">
    <property type="entry name" value="Non-ribosomal peptide synthetase"/>
    <property type="match status" value="1"/>
</dbReference>
<dbReference type="NCBIfam" id="NF003417">
    <property type="entry name" value="PRK04813.1"/>
    <property type="match status" value="3"/>
</dbReference>
<dbReference type="InterPro" id="IPR009081">
    <property type="entry name" value="PP-bd_ACP"/>
</dbReference>
<accession>A0AB34KDK0</accession>
<dbReference type="InterPro" id="IPR023213">
    <property type="entry name" value="CAT-like_dom_sf"/>
</dbReference>
<dbReference type="GO" id="GO:0031177">
    <property type="term" value="F:phosphopantetheine binding"/>
    <property type="evidence" value="ECO:0007669"/>
    <property type="project" value="InterPro"/>
</dbReference>
<comment type="caution">
    <text evidence="7">The sequence shown here is derived from an EMBL/GenBank/DDBJ whole genome shotgun (WGS) entry which is preliminary data.</text>
</comment>
<feature type="domain" description="Carrier" evidence="6">
    <location>
        <begin position="531"/>
        <end position="605"/>
    </location>
</feature>
<dbReference type="Gene3D" id="3.30.300.30">
    <property type="match status" value="3"/>
</dbReference>
<dbReference type="FunFam" id="3.30.300.30:FF:000033">
    <property type="entry name" value="Nonribosomal siderophore peptide synthase SidC"/>
    <property type="match status" value="1"/>
</dbReference>
<feature type="domain" description="Carrier" evidence="6">
    <location>
        <begin position="3757"/>
        <end position="3833"/>
    </location>
</feature>
<dbReference type="InterPro" id="IPR000873">
    <property type="entry name" value="AMP-dep_synth/lig_dom"/>
</dbReference>
<proteinExistence type="inferred from homology"/>
<dbReference type="NCBIfam" id="TIGR01733">
    <property type="entry name" value="AA-adenyl-dom"/>
    <property type="match status" value="2"/>
</dbReference>
<dbReference type="RefSeq" id="XP_069226214.1">
    <property type="nucleotide sequence ID" value="XM_069376884.1"/>
</dbReference>
<dbReference type="SMART" id="SM00823">
    <property type="entry name" value="PKS_PP"/>
    <property type="match status" value="5"/>
</dbReference>
<evidence type="ECO:0000259" key="6">
    <source>
        <dbReference type="PROSITE" id="PS50075"/>
    </source>
</evidence>
<dbReference type="PROSITE" id="PS00455">
    <property type="entry name" value="AMP_BINDING"/>
    <property type="match status" value="1"/>
</dbReference>
<evidence type="ECO:0000256" key="3">
    <source>
        <dbReference type="ARBA" id="ARBA00022553"/>
    </source>
</evidence>
<evidence type="ECO:0000313" key="8">
    <source>
        <dbReference type="Proteomes" id="UP000803884"/>
    </source>
</evidence>
<keyword evidence="2" id="KW-0596">Phosphopantetheine</keyword>
<organism evidence="7 8">
    <name type="scientific">Cladosporium halotolerans</name>
    <dbReference type="NCBI Taxonomy" id="1052096"/>
    <lineage>
        <taxon>Eukaryota</taxon>
        <taxon>Fungi</taxon>
        <taxon>Dikarya</taxon>
        <taxon>Ascomycota</taxon>
        <taxon>Pezizomycotina</taxon>
        <taxon>Dothideomycetes</taxon>
        <taxon>Dothideomycetidae</taxon>
        <taxon>Cladosporiales</taxon>
        <taxon>Cladosporiaceae</taxon>
        <taxon>Cladosporium</taxon>
    </lineage>
</organism>
<keyword evidence="8" id="KW-1185">Reference proteome</keyword>
<dbReference type="SUPFAM" id="SSF47336">
    <property type="entry name" value="ACP-like"/>
    <property type="match status" value="5"/>
</dbReference>
<dbReference type="GO" id="GO:0043041">
    <property type="term" value="P:amino acid activation for nonribosomal peptide biosynthetic process"/>
    <property type="evidence" value="ECO:0007669"/>
    <property type="project" value="TreeGrafter"/>
</dbReference>
<gene>
    <name evidence="7" type="ORF">WHR41_08280</name>
</gene>
<dbReference type="FunFam" id="3.40.50.12780:FF:000024">
    <property type="entry name" value="Nonribosomal siderophore peptide synthase SidC"/>
    <property type="match status" value="2"/>
</dbReference>
<dbReference type="SMART" id="SM01294">
    <property type="entry name" value="PKS_PP_betabranch"/>
    <property type="match status" value="1"/>
</dbReference>
<name>A0AB34KDK0_9PEZI</name>
<keyword evidence="3" id="KW-0597">Phosphoprotein</keyword>
<protein>
    <recommendedName>
        <fullName evidence="6">Carrier domain-containing protein</fullName>
    </recommendedName>
</protein>
<evidence type="ECO:0000256" key="5">
    <source>
        <dbReference type="ARBA" id="ARBA00029454"/>
    </source>
</evidence>
<comment type="pathway">
    <text evidence="1">Siderophore biosynthesis.</text>
</comment>
<dbReference type="GeneID" id="96009722"/>
<evidence type="ECO:0000256" key="4">
    <source>
        <dbReference type="ARBA" id="ARBA00022598"/>
    </source>
</evidence>
<dbReference type="CDD" id="cd19542">
    <property type="entry name" value="CT_NRPS-like"/>
    <property type="match status" value="2"/>
</dbReference>
<dbReference type="InterPro" id="IPR042099">
    <property type="entry name" value="ANL_N_sf"/>
</dbReference>
<dbReference type="CDD" id="cd05918">
    <property type="entry name" value="A_NRPS_SidN3_like"/>
    <property type="match status" value="3"/>
</dbReference>
<dbReference type="InterPro" id="IPR010071">
    <property type="entry name" value="AA_adenyl_dom"/>
</dbReference>
<dbReference type="PANTHER" id="PTHR45527">
    <property type="entry name" value="NONRIBOSOMAL PEPTIDE SYNTHETASE"/>
    <property type="match status" value="1"/>
</dbReference>
<dbReference type="GO" id="GO:0016874">
    <property type="term" value="F:ligase activity"/>
    <property type="evidence" value="ECO:0007669"/>
    <property type="project" value="UniProtKB-KW"/>
</dbReference>
<dbReference type="InterPro" id="IPR020845">
    <property type="entry name" value="AMP-binding_CS"/>
</dbReference>
<dbReference type="Gene3D" id="1.10.1200.10">
    <property type="entry name" value="ACP-like"/>
    <property type="match status" value="5"/>
</dbReference>
<dbReference type="PROSITE" id="PS50075">
    <property type="entry name" value="CARRIER"/>
    <property type="match status" value="6"/>
</dbReference>
<dbReference type="GO" id="GO:0031169">
    <property type="term" value="P:ferrichrome biosynthetic process"/>
    <property type="evidence" value="ECO:0007669"/>
    <property type="project" value="UniProtKB-ARBA"/>
</dbReference>
<dbReference type="PANTHER" id="PTHR45527:SF1">
    <property type="entry name" value="FATTY ACID SYNTHASE"/>
    <property type="match status" value="1"/>
</dbReference>
<dbReference type="Gene3D" id="3.30.559.10">
    <property type="entry name" value="Chloramphenicol acetyltransferase-like domain"/>
    <property type="match status" value="6"/>
</dbReference>
<dbReference type="Proteomes" id="UP000803884">
    <property type="component" value="Unassembled WGS sequence"/>
</dbReference>
<evidence type="ECO:0000256" key="1">
    <source>
        <dbReference type="ARBA" id="ARBA00004924"/>
    </source>
</evidence>
<comment type="similarity">
    <text evidence="5">Belongs to the NRP synthetase family.</text>
</comment>
<dbReference type="SUPFAM" id="SSF56801">
    <property type="entry name" value="Acetyl-CoA synthetase-like"/>
    <property type="match status" value="3"/>
</dbReference>
<dbReference type="InterPro" id="IPR045851">
    <property type="entry name" value="AMP-bd_C_sf"/>
</dbReference>
<reference evidence="7 8" key="1">
    <citation type="journal article" date="2020" name="Microbiol. Resour. Announc.">
        <title>Draft Genome Sequence of a Cladosporium Species Isolated from the Mesophotic Ascidian Didemnum maculosum.</title>
        <authorList>
            <person name="Gioti A."/>
            <person name="Siaperas R."/>
            <person name="Nikolaivits E."/>
            <person name="Le Goff G."/>
            <person name="Ouazzani J."/>
            <person name="Kotoulas G."/>
            <person name="Topakas E."/>
        </authorList>
    </citation>
    <scope>NUCLEOTIDE SEQUENCE [LARGE SCALE GENOMIC DNA]</scope>
    <source>
        <strain evidence="7 8">TM138-S3</strain>
    </source>
</reference>
<feature type="domain" description="Carrier" evidence="6">
    <location>
        <begin position="4324"/>
        <end position="4397"/>
    </location>
</feature>
<keyword evidence="4" id="KW-0436">Ligase</keyword>
<dbReference type="InterPro" id="IPR006162">
    <property type="entry name" value="Ppantetheine_attach_site"/>
</dbReference>
<dbReference type="InterPro" id="IPR020806">
    <property type="entry name" value="PKS_PP-bd"/>
</dbReference>
<dbReference type="GO" id="GO:0010106">
    <property type="term" value="P:cellular response to iron ion starvation"/>
    <property type="evidence" value="ECO:0007669"/>
    <property type="project" value="UniProtKB-ARBA"/>
</dbReference>
<dbReference type="Pfam" id="PF00550">
    <property type="entry name" value="PP-binding"/>
    <property type="match status" value="5"/>
</dbReference>
<dbReference type="EMBL" id="JAAQHG020000039">
    <property type="protein sequence ID" value="KAL1583107.1"/>
    <property type="molecule type" value="Genomic_DNA"/>
</dbReference>
<dbReference type="InterPro" id="IPR036736">
    <property type="entry name" value="ACP-like_sf"/>
</dbReference>
<dbReference type="SUPFAM" id="SSF52777">
    <property type="entry name" value="CoA-dependent acyltransferases"/>
    <property type="match status" value="12"/>
</dbReference>
<dbReference type="Gene3D" id="3.30.559.30">
    <property type="entry name" value="Nonribosomal peptide synthetase, condensation domain"/>
    <property type="match status" value="6"/>
</dbReference>
<dbReference type="PROSITE" id="PS00012">
    <property type="entry name" value="PHOSPHOPANTETHEINE"/>
    <property type="match status" value="5"/>
</dbReference>
<feature type="domain" description="Carrier" evidence="6">
    <location>
        <begin position="3204"/>
        <end position="3281"/>
    </location>
</feature>
<dbReference type="InterPro" id="IPR001242">
    <property type="entry name" value="Condensation_dom"/>
</dbReference>
<feature type="domain" description="Carrier" evidence="6">
    <location>
        <begin position="2135"/>
        <end position="2211"/>
    </location>
</feature>
<feature type="domain" description="Carrier" evidence="6">
    <location>
        <begin position="1599"/>
        <end position="1676"/>
    </location>
</feature>
<dbReference type="Gene3D" id="3.40.50.12780">
    <property type="entry name" value="N-terminal domain of ligase-like"/>
    <property type="match status" value="3"/>
</dbReference>
<dbReference type="GO" id="GO:0005737">
    <property type="term" value="C:cytoplasm"/>
    <property type="evidence" value="ECO:0007669"/>
    <property type="project" value="TreeGrafter"/>
</dbReference>
<evidence type="ECO:0000256" key="2">
    <source>
        <dbReference type="ARBA" id="ARBA00022450"/>
    </source>
</evidence>